<feature type="compositionally biased region" description="Basic and acidic residues" evidence="1">
    <location>
        <begin position="38"/>
        <end position="49"/>
    </location>
</feature>
<dbReference type="AlphaFoldDB" id="A0A2J7QN60"/>
<protein>
    <recommendedName>
        <fullName evidence="4">USP domain-containing protein</fullName>
    </recommendedName>
</protein>
<evidence type="ECO:0000313" key="2">
    <source>
        <dbReference type="EMBL" id="PNF30007.1"/>
    </source>
</evidence>
<evidence type="ECO:0008006" key="4">
    <source>
        <dbReference type="Google" id="ProtNLM"/>
    </source>
</evidence>
<gene>
    <name evidence="2" type="ORF">B7P43_G06214</name>
</gene>
<dbReference type="Proteomes" id="UP000235965">
    <property type="component" value="Unassembled WGS sequence"/>
</dbReference>
<feature type="region of interest" description="Disordered" evidence="1">
    <location>
        <begin position="1"/>
        <end position="52"/>
    </location>
</feature>
<name>A0A2J7QN60_9NEOP</name>
<evidence type="ECO:0000256" key="1">
    <source>
        <dbReference type="SAM" id="MobiDB-lite"/>
    </source>
</evidence>
<evidence type="ECO:0000313" key="3">
    <source>
        <dbReference type="Proteomes" id="UP000235965"/>
    </source>
</evidence>
<dbReference type="InParanoid" id="A0A2J7QN60"/>
<sequence>MVQENTEESEVKTDSDVLSGDVTMDDETLHNGQQMETQKQDDNLLCKDSDEQEEVEEGFNEDIICTHGHLCVEESRRRLVPHQVWDILRSYFPSSKPFTQDAKPCISCQNLVTQGKAARDVYRQTAALQKDSLLDLYYDRNRVPLGNSASLQRQKQFPNQVLHLVSRDFIDVWRRFLRTVIQFHPMKVRQRKMVMIWEKWERNICFPK</sequence>
<accession>A0A2J7QN60</accession>
<keyword evidence="3" id="KW-1185">Reference proteome</keyword>
<dbReference type="OrthoDB" id="289038at2759"/>
<dbReference type="EMBL" id="NEVH01013200">
    <property type="protein sequence ID" value="PNF30007.1"/>
    <property type="molecule type" value="Genomic_DNA"/>
</dbReference>
<reference evidence="2 3" key="1">
    <citation type="submission" date="2017-12" db="EMBL/GenBank/DDBJ databases">
        <title>Hemimetabolous genomes reveal molecular basis of termite eusociality.</title>
        <authorList>
            <person name="Harrison M.C."/>
            <person name="Jongepier E."/>
            <person name="Robertson H.M."/>
            <person name="Arning N."/>
            <person name="Bitard-Feildel T."/>
            <person name="Chao H."/>
            <person name="Childers C.P."/>
            <person name="Dinh H."/>
            <person name="Doddapaneni H."/>
            <person name="Dugan S."/>
            <person name="Gowin J."/>
            <person name="Greiner C."/>
            <person name="Han Y."/>
            <person name="Hu H."/>
            <person name="Hughes D.S.T."/>
            <person name="Huylmans A.-K."/>
            <person name="Kemena C."/>
            <person name="Kremer L.P.M."/>
            <person name="Lee S.L."/>
            <person name="Lopez-Ezquerra A."/>
            <person name="Mallet L."/>
            <person name="Monroy-Kuhn J.M."/>
            <person name="Moser A."/>
            <person name="Murali S.C."/>
            <person name="Muzny D.M."/>
            <person name="Otani S."/>
            <person name="Piulachs M.-D."/>
            <person name="Poelchau M."/>
            <person name="Qu J."/>
            <person name="Schaub F."/>
            <person name="Wada-Katsumata A."/>
            <person name="Worley K.C."/>
            <person name="Xie Q."/>
            <person name="Ylla G."/>
            <person name="Poulsen M."/>
            <person name="Gibbs R.A."/>
            <person name="Schal C."/>
            <person name="Richards S."/>
            <person name="Belles X."/>
            <person name="Korb J."/>
            <person name="Bornberg-Bauer E."/>
        </authorList>
    </citation>
    <scope>NUCLEOTIDE SEQUENCE [LARGE SCALE GENOMIC DNA]</scope>
    <source>
        <tissue evidence="2">Whole body</tissue>
    </source>
</reference>
<proteinExistence type="predicted"/>
<comment type="caution">
    <text evidence="2">The sequence shown here is derived from an EMBL/GenBank/DDBJ whole genome shotgun (WGS) entry which is preliminary data.</text>
</comment>
<organism evidence="2 3">
    <name type="scientific">Cryptotermes secundus</name>
    <dbReference type="NCBI Taxonomy" id="105785"/>
    <lineage>
        <taxon>Eukaryota</taxon>
        <taxon>Metazoa</taxon>
        <taxon>Ecdysozoa</taxon>
        <taxon>Arthropoda</taxon>
        <taxon>Hexapoda</taxon>
        <taxon>Insecta</taxon>
        <taxon>Pterygota</taxon>
        <taxon>Neoptera</taxon>
        <taxon>Polyneoptera</taxon>
        <taxon>Dictyoptera</taxon>
        <taxon>Blattodea</taxon>
        <taxon>Blattoidea</taxon>
        <taxon>Termitoidae</taxon>
        <taxon>Kalotermitidae</taxon>
        <taxon>Cryptotermitinae</taxon>
        <taxon>Cryptotermes</taxon>
    </lineage>
</organism>
<dbReference type="STRING" id="105785.A0A2J7QN60"/>